<dbReference type="InterPro" id="IPR000182">
    <property type="entry name" value="GNAT_dom"/>
</dbReference>
<dbReference type="PANTHER" id="PTHR43420:SF12">
    <property type="entry name" value="N-ACETYLTRANSFERASE DOMAIN-CONTAINING PROTEIN"/>
    <property type="match status" value="1"/>
</dbReference>
<dbReference type="InterPro" id="IPR016181">
    <property type="entry name" value="Acyl_CoA_acyltransferase"/>
</dbReference>
<evidence type="ECO:0000256" key="1">
    <source>
        <dbReference type="ARBA" id="ARBA00022679"/>
    </source>
</evidence>
<protein>
    <submittedName>
        <fullName evidence="4">Acetyltransferase</fullName>
    </submittedName>
</protein>
<dbReference type="Pfam" id="PF00583">
    <property type="entry name" value="Acetyltransf_1"/>
    <property type="match status" value="1"/>
</dbReference>
<organism evidence="4 5">
    <name type="scientific">Streptomyces azureus</name>
    <dbReference type="NCBI Taxonomy" id="146537"/>
    <lineage>
        <taxon>Bacteria</taxon>
        <taxon>Bacillati</taxon>
        <taxon>Actinomycetota</taxon>
        <taxon>Actinomycetes</taxon>
        <taxon>Kitasatosporales</taxon>
        <taxon>Streptomycetaceae</taxon>
        <taxon>Streptomyces</taxon>
    </lineage>
</organism>
<name>A0A0K8PZ24_STRAJ</name>
<dbReference type="InterPro" id="IPR050680">
    <property type="entry name" value="YpeA/RimI_acetyltransf"/>
</dbReference>
<dbReference type="SUPFAM" id="SSF55729">
    <property type="entry name" value="Acyl-CoA N-acyltransferases (Nat)"/>
    <property type="match status" value="1"/>
</dbReference>
<dbReference type="GO" id="GO:0016747">
    <property type="term" value="F:acyltransferase activity, transferring groups other than amino-acyl groups"/>
    <property type="evidence" value="ECO:0007669"/>
    <property type="project" value="InterPro"/>
</dbReference>
<dbReference type="PROSITE" id="PS51186">
    <property type="entry name" value="GNAT"/>
    <property type="match status" value="1"/>
</dbReference>
<dbReference type="Proteomes" id="UP000053859">
    <property type="component" value="Unassembled WGS sequence"/>
</dbReference>
<accession>A0A0K8PZ24</accession>
<gene>
    <name evidence="4" type="ORF">SAZU_8031</name>
</gene>
<evidence type="ECO:0000313" key="4">
    <source>
        <dbReference type="EMBL" id="GAP53150.1"/>
    </source>
</evidence>
<reference evidence="4" key="1">
    <citation type="journal article" date="2015" name="Genome Announc.">
        <title>Draft Genome Sequence of Thiostrepton-Producing Streptomyces azureus ATCC 14921.</title>
        <authorList>
            <person name="Sakihara K."/>
            <person name="Maeda J."/>
            <person name="Tashiro K."/>
            <person name="Fujino Y."/>
            <person name="Kuhara S."/>
            <person name="Ohshima T."/>
            <person name="Ogata S."/>
            <person name="Doi K."/>
        </authorList>
    </citation>
    <scope>NUCLEOTIDE SEQUENCE [LARGE SCALE GENOMIC DNA]</scope>
    <source>
        <strain evidence="4">ATCC14921</strain>
    </source>
</reference>
<dbReference type="Gene3D" id="3.40.630.30">
    <property type="match status" value="1"/>
</dbReference>
<proteinExistence type="predicted"/>
<evidence type="ECO:0000256" key="2">
    <source>
        <dbReference type="ARBA" id="ARBA00023315"/>
    </source>
</evidence>
<dbReference type="AlphaFoldDB" id="A0A0K8PZ24"/>
<dbReference type="PANTHER" id="PTHR43420">
    <property type="entry name" value="ACETYLTRANSFERASE"/>
    <property type="match status" value="1"/>
</dbReference>
<sequence>MNLPTWVWLDMGAFKEVNQVELQQAQLPSTNRVTEPAPRRPVKTRVRAVGAVVWDRAMAIRLSKPGVDGLSEAVDVLREWQYEGAPMQLHPGDLGWFWRSGAEATAAGVRTWSRDGQILAVGLLDGPGLLRLTIAPDAHQDEELAQQLVEDVTHPERGVLPEGKVNIEAPMGALLQNLLSDDGWNTDEPWTPLRRDLSEPVQDPGVRIVAVGPEQAHEFVAVHRAAWDGSRFTNERWHAMAAGLPYADARCLVAYDHQGNAVAAVTVWSAGRGRPGLLEPMGVHREHRGHGYGKAISVAAAAALQKLGSSSAIVCTPSSNAGAVATYESAGFRQLPEVRDRYRDACPMSCHSAP</sequence>
<dbReference type="CDD" id="cd04301">
    <property type="entry name" value="NAT_SF"/>
    <property type="match status" value="1"/>
</dbReference>
<dbReference type="EMBL" id="DF968533">
    <property type="protein sequence ID" value="GAP53150.1"/>
    <property type="molecule type" value="Genomic_DNA"/>
</dbReference>
<keyword evidence="1 4" id="KW-0808">Transferase</keyword>
<feature type="domain" description="N-acetyltransferase" evidence="3">
    <location>
        <begin position="206"/>
        <end position="353"/>
    </location>
</feature>
<dbReference type="PATRIC" id="fig|146537.3.peg.8486"/>
<evidence type="ECO:0000259" key="3">
    <source>
        <dbReference type="PROSITE" id="PS51186"/>
    </source>
</evidence>
<keyword evidence="2" id="KW-0012">Acyltransferase</keyword>
<keyword evidence="5" id="KW-1185">Reference proteome</keyword>
<evidence type="ECO:0000313" key="5">
    <source>
        <dbReference type="Proteomes" id="UP000053859"/>
    </source>
</evidence>